<gene>
    <name evidence="1" type="primary">83</name>
    <name evidence="1" type="ORF">SEA_KENOSHA_83</name>
</gene>
<keyword evidence="2" id="KW-1185">Reference proteome</keyword>
<dbReference type="Proteomes" id="UP000318324">
    <property type="component" value="Segment"/>
</dbReference>
<dbReference type="GeneID" id="55619953"/>
<evidence type="ECO:0000313" key="2">
    <source>
        <dbReference type="Proteomes" id="UP000318324"/>
    </source>
</evidence>
<evidence type="ECO:0000313" key="1">
    <source>
        <dbReference type="EMBL" id="QDH85314.1"/>
    </source>
</evidence>
<reference evidence="1 2" key="1">
    <citation type="submission" date="2019-05" db="EMBL/GenBank/DDBJ databases">
        <authorList>
            <person name="Anderson T.C."/>
            <person name="Ballou V.G."/>
            <person name="Berkey V.K."/>
            <person name="Bonaccorso K.R."/>
            <person name="Busby L.B."/>
            <person name="Carey D.A."/>
            <person name="Cutaia C."/>
            <person name="Dalenburg J."/>
            <person name="Diaz-Ramirez E.N."/>
            <person name="Holmes K.J."/>
            <person name="Liner T.A."/>
            <person name="McGrew S.T."/>
            <person name="Meares D.P."/>
            <person name="Mordente R.E."/>
            <person name="Pietrzak P.A."/>
            <person name="Shirley O.A."/>
            <person name="Slimani Z."/>
            <person name="Smith A.M."/>
            <person name="Wallace S.D."/>
            <person name="Wright Y.S."/>
            <person name="Williams D.C."/>
            <person name="Garlena R.A."/>
            <person name="Russell D.A."/>
            <person name="Pope W.H."/>
            <person name="Jacobs-Sera D."/>
            <person name="Hatfull G.F."/>
        </authorList>
    </citation>
    <scope>NUCLEOTIDE SEQUENCE [LARGE SCALE GENOMIC DNA]</scope>
</reference>
<protein>
    <submittedName>
        <fullName evidence="1">Uncharacterized protein</fullName>
    </submittedName>
</protein>
<dbReference type="KEGG" id="vg:55619953"/>
<dbReference type="RefSeq" id="YP_009849517.1">
    <property type="nucleotide sequence ID" value="NC_048793.1"/>
</dbReference>
<name>A0A514CXT2_9CAUD</name>
<accession>A0A514CXT2</accession>
<sequence>MYEGVSSTEPMADGDYQLVSFDGDMIHIRHLCKPASMNEDSVLSLMQDGKTMFCSGCGTHHELVFVDGRTILKAV</sequence>
<dbReference type="EMBL" id="MN010761">
    <property type="protein sequence ID" value="QDH85314.1"/>
    <property type="molecule type" value="Genomic_DNA"/>
</dbReference>
<proteinExistence type="predicted"/>
<organism evidence="1 2">
    <name type="scientific">Gordonia phage Kenosha</name>
    <dbReference type="NCBI Taxonomy" id="2588490"/>
    <lineage>
        <taxon>Viruses</taxon>
        <taxon>Duplodnaviria</taxon>
        <taxon>Heunggongvirae</taxon>
        <taxon>Uroviricota</taxon>
        <taxon>Caudoviricetes</taxon>
        <taxon>Deejayvirinae</taxon>
        <taxon>Kenoshavirus</taxon>
        <taxon>Kenoshavirus kenosha</taxon>
    </lineage>
</organism>